<accession>A0A6A3D930</accession>
<evidence type="ECO:0000313" key="7">
    <source>
        <dbReference type="EMBL" id="KAE8735861.1"/>
    </source>
</evidence>
<dbReference type="EMBL" id="VEPZ02000031">
    <property type="protein sequence ID" value="KAE8735861.1"/>
    <property type="molecule type" value="Genomic_DNA"/>
</dbReference>
<name>A0A6A3D930_HIBSY</name>
<organism evidence="7 8">
    <name type="scientific">Hibiscus syriacus</name>
    <name type="common">Rose of Sharon</name>
    <dbReference type="NCBI Taxonomy" id="106335"/>
    <lineage>
        <taxon>Eukaryota</taxon>
        <taxon>Viridiplantae</taxon>
        <taxon>Streptophyta</taxon>
        <taxon>Embryophyta</taxon>
        <taxon>Tracheophyta</taxon>
        <taxon>Spermatophyta</taxon>
        <taxon>Magnoliopsida</taxon>
        <taxon>eudicotyledons</taxon>
        <taxon>Gunneridae</taxon>
        <taxon>Pentapetalae</taxon>
        <taxon>rosids</taxon>
        <taxon>malvids</taxon>
        <taxon>Malvales</taxon>
        <taxon>Malvaceae</taxon>
        <taxon>Malvoideae</taxon>
        <taxon>Hibiscus</taxon>
    </lineage>
</organism>
<feature type="transmembrane region" description="Helical" evidence="5">
    <location>
        <begin position="12"/>
        <end position="30"/>
    </location>
</feature>
<dbReference type="PANTHER" id="PTHR23315">
    <property type="entry name" value="U BOX DOMAIN-CONTAINING"/>
    <property type="match status" value="1"/>
</dbReference>
<evidence type="ECO:0000256" key="2">
    <source>
        <dbReference type="ARBA" id="ARBA00022679"/>
    </source>
</evidence>
<evidence type="ECO:0000256" key="1">
    <source>
        <dbReference type="ARBA" id="ARBA00004906"/>
    </source>
</evidence>
<comment type="caution">
    <text evidence="7">The sequence shown here is derived from an EMBL/GenBank/DDBJ whole genome shotgun (WGS) entry which is preliminary data.</text>
</comment>
<dbReference type="CDD" id="cd16664">
    <property type="entry name" value="RING-Ubox_PUB"/>
    <property type="match status" value="1"/>
</dbReference>
<proteinExistence type="predicted"/>
<dbReference type="InterPro" id="IPR003613">
    <property type="entry name" value="Ubox_domain"/>
</dbReference>
<dbReference type="InterPro" id="IPR045210">
    <property type="entry name" value="RING-Ubox_PUB"/>
</dbReference>
<gene>
    <name evidence="7" type="ORF">F3Y22_tig00000329pilonHSYRG00233</name>
</gene>
<evidence type="ECO:0000256" key="5">
    <source>
        <dbReference type="SAM" id="Phobius"/>
    </source>
</evidence>
<feature type="region of interest" description="Disordered" evidence="4">
    <location>
        <begin position="270"/>
        <end position="290"/>
    </location>
</feature>
<evidence type="ECO:0000313" key="8">
    <source>
        <dbReference type="Proteomes" id="UP000436088"/>
    </source>
</evidence>
<dbReference type="GO" id="GO:0016567">
    <property type="term" value="P:protein ubiquitination"/>
    <property type="evidence" value="ECO:0007669"/>
    <property type="project" value="UniProtKB-UniPathway"/>
</dbReference>
<dbReference type="Pfam" id="PF04564">
    <property type="entry name" value="U-box"/>
    <property type="match status" value="1"/>
</dbReference>
<keyword evidence="3" id="KW-0833">Ubl conjugation pathway</keyword>
<comment type="pathway">
    <text evidence="1">Protein modification; protein ubiquitination.</text>
</comment>
<dbReference type="PROSITE" id="PS51698">
    <property type="entry name" value="U_BOX"/>
    <property type="match status" value="1"/>
</dbReference>
<dbReference type="Proteomes" id="UP000436088">
    <property type="component" value="Unassembled WGS sequence"/>
</dbReference>
<dbReference type="AlphaFoldDB" id="A0A6A3D930"/>
<keyword evidence="5" id="KW-0472">Membrane</keyword>
<dbReference type="Gene3D" id="3.30.40.10">
    <property type="entry name" value="Zinc/RING finger domain, C3HC4 (zinc finger)"/>
    <property type="match status" value="1"/>
</dbReference>
<keyword evidence="2" id="KW-0808">Transferase</keyword>
<evidence type="ECO:0000256" key="4">
    <source>
        <dbReference type="SAM" id="MobiDB-lite"/>
    </source>
</evidence>
<keyword evidence="5" id="KW-1133">Transmembrane helix</keyword>
<feature type="domain" description="U-box" evidence="6">
    <location>
        <begin position="138"/>
        <end position="212"/>
    </location>
</feature>
<evidence type="ECO:0000256" key="3">
    <source>
        <dbReference type="ARBA" id="ARBA00022786"/>
    </source>
</evidence>
<protein>
    <submittedName>
        <fullName evidence="7">RAD-like 6</fullName>
    </submittedName>
</protein>
<dbReference type="InterPro" id="IPR013083">
    <property type="entry name" value="Znf_RING/FYVE/PHD"/>
</dbReference>
<dbReference type="UniPathway" id="UPA00143"/>
<keyword evidence="8" id="KW-1185">Reference proteome</keyword>
<keyword evidence="5" id="KW-0812">Transmembrane</keyword>
<reference evidence="7" key="1">
    <citation type="submission" date="2019-09" db="EMBL/GenBank/DDBJ databases">
        <title>Draft genome information of white flower Hibiscus syriacus.</title>
        <authorList>
            <person name="Kim Y.-M."/>
        </authorList>
    </citation>
    <scope>NUCLEOTIDE SEQUENCE [LARGE SCALE GENOMIC DNA]</scope>
    <source>
        <strain evidence="7">YM2019G1</strain>
    </source>
</reference>
<dbReference type="SMART" id="SM00504">
    <property type="entry name" value="Ubox"/>
    <property type="match status" value="1"/>
</dbReference>
<dbReference type="GO" id="GO:0004842">
    <property type="term" value="F:ubiquitin-protein transferase activity"/>
    <property type="evidence" value="ECO:0007669"/>
    <property type="project" value="InterPro"/>
</dbReference>
<dbReference type="PANTHER" id="PTHR23315:SF240">
    <property type="entry name" value="U-BOX DOMAIN-CONTAINING PROTEIN 5"/>
    <property type="match status" value="1"/>
</dbReference>
<evidence type="ECO:0000259" key="6">
    <source>
        <dbReference type="PROSITE" id="PS51698"/>
    </source>
</evidence>
<sequence>MHLDSRWCSVERLALCYMVMGYLALISQILDDLRAAKFVPDEFEEEAGKVVRELLQRGAAASDSMEYAEIKVLQTAASKLLCESDYRSANRHTIVWNEGEFGSNNPNTNFMHAHSFNVESRMENKQNDAPDNKLSIATLPEEFRCPISSRLMYDPVIIASGRTFERIWIQKWLDDGNDTCPKTGVKLTHLSLTQSATMKDMISKWCMKYGITIQDPSMQPNLLHLLETSSTSIPSFGSCINGSRLPLDISNISLGSLDASYISDGSRYKNGHGSSLAPEQNNDDLCRDHSSGRASKMDLESLSNLADLDWESQYKMVEVMKNNLESDDLACFSTSSENFIEPLIKFLSSGKYANDSLRVTDYNEQQSRSDNVATGDANNYARDKKSHKELFGVKFPLFSKKK</sequence>
<dbReference type="SUPFAM" id="SSF57850">
    <property type="entry name" value="RING/U-box"/>
    <property type="match status" value="1"/>
</dbReference>